<reference evidence="2" key="1">
    <citation type="submission" date="2022-12" db="EMBL/GenBank/DDBJ databases">
        <authorList>
            <person name="Alioto T."/>
            <person name="Alioto T."/>
            <person name="Gomez Garrido J."/>
        </authorList>
    </citation>
    <scope>NUCLEOTIDE SEQUENCE</scope>
</reference>
<evidence type="ECO:0000259" key="1">
    <source>
        <dbReference type="Pfam" id="PF25393"/>
    </source>
</evidence>
<proteinExistence type="predicted"/>
<accession>A0AA35KI22</accession>
<dbReference type="EMBL" id="OX395131">
    <property type="protein sequence ID" value="CAI5778530.1"/>
    <property type="molecule type" value="Genomic_DNA"/>
</dbReference>
<evidence type="ECO:0000313" key="3">
    <source>
        <dbReference type="Proteomes" id="UP001178461"/>
    </source>
</evidence>
<dbReference type="Pfam" id="PF25393">
    <property type="entry name" value="LTM"/>
    <property type="match status" value="1"/>
</dbReference>
<dbReference type="Proteomes" id="UP001178461">
    <property type="component" value="Chromosome 6"/>
</dbReference>
<dbReference type="AlphaFoldDB" id="A0AA35KI22"/>
<evidence type="ECO:0000313" key="2">
    <source>
        <dbReference type="EMBL" id="CAI5778530.1"/>
    </source>
</evidence>
<dbReference type="InterPro" id="IPR057468">
    <property type="entry name" value="HOIL-1/Sharpin_LTM"/>
</dbReference>
<name>A0AA35KI22_9SAUR</name>
<keyword evidence="3" id="KW-1185">Reference proteome</keyword>
<feature type="domain" description="HOIL-1/Sharpin LUBAC thetering" evidence="1">
    <location>
        <begin position="11"/>
        <end position="51"/>
    </location>
</feature>
<protein>
    <submittedName>
        <fullName evidence="2">RanBP-type and C3HC4-type zinc finger-containing protein 1</fullName>
    </submittedName>
</protein>
<gene>
    <name evidence="2" type="ORF">PODLI_1B027228</name>
</gene>
<organism evidence="2 3">
    <name type="scientific">Podarcis lilfordi</name>
    <name type="common">Lilford's wall lizard</name>
    <dbReference type="NCBI Taxonomy" id="74358"/>
    <lineage>
        <taxon>Eukaryota</taxon>
        <taxon>Metazoa</taxon>
        <taxon>Chordata</taxon>
        <taxon>Craniata</taxon>
        <taxon>Vertebrata</taxon>
        <taxon>Euteleostomi</taxon>
        <taxon>Lepidosauria</taxon>
        <taxon>Squamata</taxon>
        <taxon>Bifurcata</taxon>
        <taxon>Unidentata</taxon>
        <taxon>Episquamata</taxon>
        <taxon>Laterata</taxon>
        <taxon>Lacertibaenia</taxon>
        <taxon>Lacertidae</taxon>
        <taxon>Podarcis</taxon>
    </lineage>
</organism>
<sequence length="72" mass="7919">MDEATRKAEQQALKLAEAISGGDEGAAQECAAWLAQRRAPVVVQLQQDAYPTQDIRLWVGVEDAQMSTVRFT</sequence>